<keyword evidence="3 6" id="KW-0812">Transmembrane</keyword>
<sequence>MSDLRKTLGVTRGTALMLNIVMGAGLLTLPGLALRQAGEQAIWIWLGCALAAAPLLAVFAMIGRRFPDAGGIPAFAGNQFGRTGYTAGTFLFLGAVTLGLPAVAITGGYYAATIINLSPYVLGAGLVMLATLVNFLSAELAGRVNSVIASALIFVLVVIVVLGGYAVAGGVPSPTLQSTPLNIDTETCAAVFMMIFFAFTGWEVAAHLSEEFRNPQRDLPLAMALSFLIALCFYLALAQIVAMSGLSASYEAPFVAILSASYGSWAGVAMAVTATVMIFANLSAAIWAVSRMVFSCARQGLLPSTLAITSAGTPARAVMAVLVAMLAAIGLASQGILPLDTLLEYAGQNFLVLYGIGAVALFVASDQKRIKAVSGIAILVVLTILAMRDAWAMLYPVALVLAAYALDRAVKSRV</sequence>
<dbReference type="OrthoDB" id="7065842at2"/>
<organism evidence="7 8">
    <name type="scientific">Aureimonas fodinaquatilis</name>
    <dbReference type="NCBI Taxonomy" id="2565783"/>
    <lineage>
        <taxon>Bacteria</taxon>
        <taxon>Pseudomonadati</taxon>
        <taxon>Pseudomonadota</taxon>
        <taxon>Alphaproteobacteria</taxon>
        <taxon>Hyphomicrobiales</taxon>
        <taxon>Aurantimonadaceae</taxon>
        <taxon>Aureimonas</taxon>
    </lineage>
</organism>
<reference evidence="7 8" key="1">
    <citation type="submission" date="2019-08" db="EMBL/GenBank/DDBJ databases">
        <title>Aureimonas fodiniaquatilis sp. nov., isolated from a coal mine wastewater.</title>
        <authorList>
            <person name="Kim W."/>
        </authorList>
    </citation>
    <scope>NUCLEOTIDE SEQUENCE [LARGE SCALE GENOMIC DNA]</scope>
    <source>
        <strain evidence="7 8">CAU 1482</strain>
    </source>
</reference>
<evidence type="ECO:0000256" key="6">
    <source>
        <dbReference type="SAM" id="Phobius"/>
    </source>
</evidence>
<feature type="transmembrane region" description="Helical" evidence="6">
    <location>
        <begin position="370"/>
        <end position="387"/>
    </location>
</feature>
<dbReference type="GO" id="GO:0005886">
    <property type="term" value="C:plasma membrane"/>
    <property type="evidence" value="ECO:0007669"/>
    <property type="project" value="UniProtKB-SubCell"/>
</dbReference>
<feature type="transmembrane region" description="Helical" evidence="6">
    <location>
        <begin position="317"/>
        <end position="339"/>
    </location>
</feature>
<evidence type="ECO:0000313" key="7">
    <source>
        <dbReference type="EMBL" id="KAA0972116.1"/>
    </source>
</evidence>
<evidence type="ECO:0000256" key="1">
    <source>
        <dbReference type="ARBA" id="ARBA00004651"/>
    </source>
</evidence>
<dbReference type="InterPro" id="IPR050367">
    <property type="entry name" value="APC_superfamily"/>
</dbReference>
<feature type="transmembrane region" description="Helical" evidence="6">
    <location>
        <begin position="221"/>
        <end position="242"/>
    </location>
</feature>
<proteinExistence type="predicted"/>
<feature type="transmembrane region" description="Helical" evidence="6">
    <location>
        <begin position="148"/>
        <end position="169"/>
    </location>
</feature>
<protein>
    <submittedName>
        <fullName evidence="7">Amino acid permease</fullName>
    </submittedName>
</protein>
<feature type="transmembrane region" description="Helical" evidence="6">
    <location>
        <begin position="189"/>
        <end position="209"/>
    </location>
</feature>
<dbReference type="Pfam" id="PF13520">
    <property type="entry name" value="AA_permease_2"/>
    <property type="match status" value="1"/>
</dbReference>
<evidence type="ECO:0000256" key="2">
    <source>
        <dbReference type="ARBA" id="ARBA00022475"/>
    </source>
</evidence>
<dbReference type="Proteomes" id="UP000324738">
    <property type="component" value="Unassembled WGS sequence"/>
</dbReference>
<dbReference type="EMBL" id="VTWH01000001">
    <property type="protein sequence ID" value="KAA0972116.1"/>
    <property type="molecule type" value="Genomic_DNA"/>
</dbReference>
<dbReference type="GO" id="GO:0022857">
    <property type="term" value="F:transmembrane transporter activity"/>
    <property type="evidence" value="ECO:0007669"/>
    <property type="project" value="InterPro"/>
</dbReference>
<accession>A0A5B0E099</accession>
<evidence type="ECO:0000256" key="5">
    <source>
        <dbReference type="ARBA" id="ARBA00023136"/>
    </source>
</evidence>
<keyword evidence="8" id="KW-1185">Reference proteome</keyword>
<evidence type="ECO:0000313" key="8">
    <source>
        <dbReference type="Proteomes" id="UP000324738"/>
    </source>
</evidence>
<comment type="caution">
    <text evidence="7">The sequence shown here is derived from an EMBL/GenBank/DDBJ whole genome shotgun (WGS) entry which is preliminary data.</text>
</comment>
<name>A0A5B0E099_9HYPH</name>
<feature type="transmembrane region" description="Helical" evidence="6">
    <location>
        <begin position="42"/>
        <end position="63"/>
    </location>
</feature>
<gene>
    <name evidence="7" type="ORF">FPY71_03095</name>
</gene>
<dbReference type="Gene3D" id="1.20.1740.10">
    <property type="entry name" value="Amino acid/polyamine transporter I"/>
    <property type="match status" value="1"/>
</dbReference>
<feature type="transmembrane region" description="Helical" evidence="6">
    <location>
        <begin position="12"/>
        <end position="30"/>
    </location>
</feature>
<keyword evidence="2" id="KW-1003">Cell membrane</keyword>
<keyword evidence="5 6" id="KW-0472">Membrane</keyword>
<dbReference type="PANTHER" id="PTHR42770:SF13">
    <property type="entry name" value="L-METHIONINE_BRANCHED-CHAIN AMINO ACID EXPORTER YJEH"/>
    <property type="match status" value="1"/>
</dbReference>
<feature type="transmembrane region" description="Helical" evidence="6">
    <location>
        <begin position="262"/>
        <end position="289"/>
    </location>
</feature>
<evidence type="ECO:0000256" key="3">
    <source>
        <dbReference type="ARBA" id="ARBA00022692"/>
    </source>
</evidence>
<feature type="transmembrane region" description="Helical" evidence="6">
    <location>
        <begin position="84"/>
        <end position="111"/>
    </location>
</feature>
<dbReference type="InterPro" id="IPR002293">
    <property type="entry name" value="AA/rel_permease1"/>
</dbReference>
<dbReference type="PANTHER" id="PTHR42770">
    <property type="entry name" value="AMINO ACID TRANSPORTER-RELATED"/>
    <property type="match status" value="1"/>
</dbReference>
<dbReference type="PIRSF" id="PIRSF006060">
    <property type="entry name" value="AA_transporter"/>
    <property type="match status" value="1"/>
</dbReference>
<feature type="transmembrane region" description="Helical" evidence="6">
    <location>
        <begin position="117"/>
        <end position="136"/>
    </location>
</feature>
<evidence type="ECO:0000256" key="4">
    <source>
        <dbReference type="ARBA" id="ARBA00022989"/>
    </source>
</evidence>
<dbReference type="RefSeq" id="WP_149297527.1">
    <property type="nucleotide sequence ID" value="NZ_VTWH01000001.1"/>
</dbReference>
<comment type="subcellular location">
    <subcellularLocation>
        <location evidence="1">Cell membrane</location>
        <topology evidence="1">Multi-pass membrane protein</topology>
    </subcellularLocation>
</comment>
<dbReference type="AlphaFoldDB" id="A0A5B0E099"/>
<feature type="transmembrane region" description="Helical" evidence="6">
    <location>
        <begin position="345"/>
        <end position="363"/>
    </location>
</feature>
<keyword evidence="4 6" id="KW-1133">Transmembrane helix</keyword>